<evidence type="ECO:0000313" key="4">
    <source>
        <dbReference type="Proteomes" id="UP000275408"/>
    </source>
</evidence>
<keyword evidence="4" id="KW-1185">Reference proteome</keyword>
<evidence type="ECO:0000313" key="3">
    <source>
        <dbReference type="EMBL" id="RMX58674.1"/>
    </source>
</evidence>
<dbReference type="EMBL" id="RCHS01000471">
    <property type="protein sequence ID" value="RMX58674.1"/>
    <property type="molecule type" value="Genomic_DNA"/>
</dbReference>
<dbReference type="PROSITE" id="PS50022">
    <property type="entry name" value="FA58C_3"/>
    <property type="match status" value="1"/>
</dbReference>
<reference evidence="3 4" key="1">
    <citation type="journal article" date="2018" name="Sci. Rep.">
        <title>Comparative analysis of the Pocillopora damicornis genome highlights role of immune system in coral evolution.</title>
        <authorList>
            <person name="Cunning R."/>
            <person name="Bay R.A."/>
            <person name="Gillette P."/>
            <person name="Baker A.C."/>
            <person name="Traylor-Knowles N."/>
        </authorList>
    </citation>
    <scope>NUCLEOTIDE SEQUENCE [LARGE SCALE GENOMIC DNA]</scope>
    <source>
        <strain evidence="3">RSMAS</strain>
        <tissue evidence="3">Whole animal</tissue>
    </source>
</reference>
<sequence>KLSQSNTVQCNFLPPACTGNEPLGLESGLVLNQQMTASSQKSSLYAPFNARLNRRKVQERKGGWSPLRSNTNEYLQIDFNQNVKITRVATQGRRDWNEWVITYTLQYSADGQSSFQTYQESGIDKRQEHHCHPYSHAANRSSVRPNKSKNVASLYFNEGRVLRLQAFSDRNTIVTHTFMQPIEARYVQINPKTWHRFISMRAEFYGCRLSDRYKVLGRTVHMDFVREHLTSQRSINFGDSQEWPNNIDLQVMADTIVVSGNIKLRGVKKLTMFSRKLAFVDSSSKLDIRAPAVTKSCSAGTLGKDGCDGNHGADGPTVEIFADTAEGYINILTDGGNGMTGGNGEDGDGGPDDDHQQRNRNQADDCEGDQYATRNSQGVITACTSRIPGIRGRKGMRGYPGGYAGNAGNGGDAGHQTINIRSLRGKMNLKTCRGTGGPVAANGRGGPALVMPGTNGEVANSYLQKSELSRSQKDMYPLPLLKVITRYAEDLVWANKTADAKAVLTFLVNVTDGRPDSSELKKHAQRRLTFLDAAGYDRFGNNELFAPLIKWETFKTQLTTLRDNARDYESAYNGIQTSIQQNAGINQIAQTISTAARIQVDSQKSRLQDAKKTAMDEKNVYVQAITQLELNMNGSLTALSNELPDGDADAEFTKRDLLVVLQGLAGIVAAGTISDPLTVASITFRVLGNFATQCNTGTLQENKDKLLKWLTFGKNYAALQDSSELDFTQLDVEAVPEIMKANLEINKEGLIADLGCMLNEASGAFKREMESFFISGAARIDLIAKVIDLDNAIGGYNFDIQNLEATSNKLASLRSAGGNGGDAGHQTISIRSLRGKMNLRTCRGTGGPVAANGMGGPEISEKFAQQGGDSCDDALSGGNECQSPFGTYELTMPKDDQLICSTESTQITNKNCKDFDRSILFLGKDSNAFHSSFTKPALTNGLLTVPHTL</sequence>
<dbReference type="PROSITE" id="PS01285">
    <property type="entry name" value="FA58C_1"/>
    <property type="match status" value="1"/>
</dbReference>
<feature type="compositionally biased region" description="Gly residues" evidence="1">
    <location>
        <begin position="335"/>
        <end position="344"/>
    </location>
</feature>
<dbReference type="Proteomes" id="UP000275408">
    <property type="component" value="Unassembled WGS sequence"/>
</dbReference>
<dbReference type="InterPro" id="IPR000421">
    <property type="entry name" value="FA58C"/>
</dbReference>
<comment type="caution">
    <text evidence="3">The sequence shown here is derived from an EMBL/GenBank/DDBJ whole genome shotgun (WGS) entry which is preliminary data.</text>
</comment>
<evidence type="ECO:0000256" key="1">
    <source>
        <dbReference type="SAM" id="MobiDB-lite"/>
    </source>
</evidence>
<dbReference type="SMART" id="SM00231">
    <property type="entry name" value="FA58C"/>
    <property type="match status" value="1"/>
</dbReference>
<dbReference type="SUPFAM" id="SSF49785">
    <property type="entry name" value="Galactose-binding domain-like"/>
    <property type="match status" value="1"/>
</dbReference>
<dbReference type="PANTHER" id="PTHR24543">
    <property type="entry name" value="MULTICOPPER OXIDASE-RELATED"/>
    <property type="match status" value="1"/>
</dbReference>
<name>A0A3M6UYR8_POCDA</name>
<feature type="region of interest" description="Disordered" evidence="1">
    <location>
        <begin position="332"/>
        <end position="371"/>
    </location>
</feature>
<protein>
    <recommendedName>
        <fullName evidence="2">F5/8 type C domain-containing protein</fullName>
    </recommendedName>
</protein>
<feature type="compositionally biased region" description="Basic and acidic residues" evidence="1">
    <location>
        <begin position="352"/>
        <end position="363"/>
    </location>
</feature>
<dbReference type="InterPro" id="IPR008979">
    <property type="entry name" value="Galactose-bd-like_sf"/>
</dbReference>
<proteinExistence type="predicted"/>
<feature type="non-terminal residue" evidence="3">
    <location>
        <position position="1"/>
    </location>
</feature>
<dbReference type="Pfam" id="PF00754">
    <property type="entry name" value="F5_F8_type_C"/>
    <property type="match status" value="1"/>
</dbReference>
<dbReference type="CDD" id="cd00057">
    <property type="entry name" value="FA58C"/>
    <property type="match status" value="1"/>
</dbReference>
<dbReference type="OrthoDB" id="5968987at2759"/>
<gene>
    <name evidence="3" type="ORF">pdam_00019435</name>
</gene>
<organism evidence="3 4">
    <name type="scientific">Pocillopora damicornis</name>
    <name type="common">Cauliflower coral</name>
    <name type="synonym">Millepora damicornis</name>
    <dbReference type="NCBI Taxonomy" id="46731"/>
    <lineage>
        <taxon>Eukaryota</taxon>
        <taxon>Metazoa</taxon>
        <taxon>Cnidaria</taxon>
        <taxon>Anthozoa</taxon>
        <taxon>Hexacorallia</taxon>
        <taxon>Scleractinia</taxon>
        <taxon>Astrocoeniina</taxon>
        <taxon>Pocilloporidae</taxon>
        <taxon>Pocillopora</taxon>
    </lineage>
</organism>
<feature type="non-terminal residue" evidence="3">
    <location>
        <position position="949"/>
    </location>
</feature>
<dbReference type="PANTHER" id="PTHR24543:SF325">
    <property type="entry name" value="F5_8 TYPE C DOMAIN-CONTAINING PROTEIN"/>
    <property type="match status" value="1"/>
</dbReference>
<feature type="domain" description="F5/8 type C" evidence="2">
    <location>
        <begin position="17"/>
        <end position="207"/>
    </location>
</feature>
<dbReference type="Gene3D" id="2.60.120.260">
    <property type="entry name" value="Galactose-binding domain-like"/>
    <property type="match status" value="1"/>
</dbReference>
<evidence type="ECO:0000259" key="2">
    <source>
        <dbReference type="PROSITE" id="PS50022"/>
    </source>
</evidence>
<accession>A0A3M6UYR8</accession>
<dbReference type="AlphaFoldDB" id="A0A3M6UYR8"/>